<sequence length="196" mass="22695">MKKIVSAFLALMVIFSGFIVINLYQTKDQERLENIEQTSNSFKIYVSNTTQTPDKMLPFFQKLSDEKKISIIRTDFPKDKVLKSVIINQASFPFQNFFQKDNVHTIFHNKDVIYSSSKKNLRKTNQTIPTFVASPVIELQSLYNYFSNNDKSANGIYTIIPKSNKNKEVLLKEMSDFFGLTIKDLQTPKMHSKKDT</sequence>
<evidence type="ECO:0000256" key="1">
    <source>
        <dbReference type="SAM" id="Phobius"/>
    </source>
</evidence>
<organism evidence="2 3">
    <name type="scientific">Melissococcus plutonius</name>
    <dbReference type="NCBI Taxonomy" id="33970"/>
    <lineage>
        <taxon>Bacteria</taxon>
        <taxon>Bacillati</taxon>
        <taxon>Bacillota</taxon>
        <taxon>Bacilli</taxon>
        <taxon>Lactobacillales</taxon>
        <taxon>Enterococcaceae</taxon>
        <taxon>Melissococcus</taxon>
    </lineage>
</organism>
<dbReference type="Proteomes" id="UP000269226">
    <property type="component" value="Chromosome"/>
</dbReference>
<gene>
    <name evidence="2" type="ORF">DAT561_0843</name>
</gene>
<keyword evidence="1" id="KW-1133">Transmembrane helix</keyword>
<keyword evidence="1" id="KW-0472">Membrane</keyword>
<dbReference type="RefSeq" id="WP_232048014.1">
    <property type="nucleotide sequence ID" value="NZ_AP018492.1"/>
</dbReference>
<name>A0A2Z5Y259_9ENTE</name>
<protein>
    <submittedName>
        <fullName evidence="2">Uncharacterized protein</fullName>
    </submittedName>
</protein>
<accession>A0A2Z5Y259</accession>
<evidence type="ECO:0000313" key="3">
    <source>
        <dbReference type="Proteomes" id="UP000269226"/>
    </source>
</evidence>
<dbReference type="AlphaFoldDB" id="A0A2Z5Y259"/>
<evidence type="ECO:0000313" key="2">
    <source>
        <dbReference type="EMBL" id="BBC60957.1"/>
    </source>
</evidence>
<feature type="transmembrane region" description="Helical" evidence="1">
    <location>
        <begin position="6"/>
        <end position="24"/>
    </location>
</feature>
<dbReference type="EMBL" id="AP018492">
    <property type="protein sequence ID" value="BBC60957.1"/>
    <property type="molecule type" value="Genomic_DNA"/>
</dbReference>
<reference evidence="2 3" key="1">
    <citation type="submission" date="2018-01" db="EMBL/GenBank/DDBJ databases">
        <title>Whole genome sequence of Melissococcus plutonius DAT561.</title>
        <authorList>
            <person name="Okumura K."/>
            <person name="Takamatsu D."/>
            <person name="Okura M."/>
        </authorList>
    </citation>
    <scope>NUCLEOTIDE SEQUENCE [LARGE SCALE GENOMIC DNA]</scope>
    <source>
        <strain evidence="2 3">DAT561</strain>
    </source>
</reference>
<dbReference type="GeneID" id="69060420"/>
<keyword evidence="1" id="KW-0812">Transmembrane</keyword>
<proteinExistence type="predicted"/>